<keyword evidence="1" id="KW-0472">Membrane</keyword>
<dbReference type="Proteomes" id="UP000821853">
    <property type="component" value="Unassembled WGS sequence"/>
</dbReference>
<gene>
    <name evidence="2" type="ORF">HPB48_003070</name>
</gene>
<accession>A0A9J6FUA9</accession>
<dbReference type="AlphaFoldDB" id="A0A9J6FUA9"/>
<evidence type="ECO:0000256" key="1">
    <source>
        <dbReference type="SAM" id="Phobius"/>
    </source>
</evidence>
<name>A0A9J6FUA9_HAELO</name>
<keyword evidence="1" id="KW-1133">Transmembrane helix</keyword>
<feature type="transmembrane region" description="Helical" evidence="1">
    <location>
        <begin position="213"/>
        <end position="238"/>
    </location>
</feature>
<sequence>MEERLRSCPCLHRSPFMLRSFLQERFYRCQKAYPTRLHSKPLWKWFWETETRAVAFLFASNMIFSAGDMGVLTMAWMYALSEFPSPSWLPAAAPASTPFVFSMLWVAFGCVRYHVLRKPLENWRSGNTKGEILADDDGAGQAKPLSDAQLCLLVGEQGEIEERLRSTTCLHRSPFVHFYCLQKRIYRCQKVYPVRLHSKTLWKWLWEKETGAVAFLFAPNMICSVGYMGVLAMAWMYALSEFPSLSWLPAAAPASALFVFAMLWVAFGCVPIHVLHKPLENWRSVNTAREVVLDDDGAEEA</sequence>
<evidence type="ECO:0000313" key="3">
    <source>
        <dbReference type="Proteomes" id="UP000821853"/>
    </source>
</evidence>
<dbReference type="EMBL" id="JABSTR010000003">
    <property type="protein sequence ID" value="KAH9365668.1"/>
    <property type="molecule type" value="Genomic_DNA"/>
</dbReference>
<comment type="caution">
    <text evidence="2">The sequence shown here is derived from an EMBL/GenBank/DDBJ whole genome shotgun (WGS) entry which is preliminary data.</text>
</comment>
<dbReference type="VEuPathDB" id="VectorBase:HLOH_040971"/>
<evidence type="ECO:0000313" key="2">
    <source>
        <dbReference type="EMBL" id="KAH9365668.1"/>
    </source>
</evidence>
<protein>
    <submittedName>
        <fullName evidence="2">Uncharacterized protein</fullName>
    </submittedName>
</protein>
<keyword evidence="3" id="KW-1185">Reference proteome</keyword>
<feature type="transmembrane region" description="Helical" evidence="1">
    <location>
        <begin position="54"/>
        <end position="79"/>
    </location>
</feature>
<reference evidence="2 3" key="1">
    <citation type="journal article" date="2020" name="Cell">
        <title>Large-Scale Comparative Analyses of Tick Genomes Elucidate Their Genetic Diversity and Vector Capacities.</title>
        <authorList>
            <consortium name="Tick Genome and Microbiome Consortium (TIGMIC)"/>
            <person name="Jia N."/>
            <person name="Wang J."/>
            <person name="Shi W."/>
            <person name="Du L."/>
            <person name="Sun Y."/>
            <person name="Zhan W."/>
            <person name="Jiang J.F."/>
            <person name="Wang Q."/>
            <person name="Zhang B."/>
            <person name="Ji P."/>
            <person name="Bell-Sakyi L."/>
            <person name="Cui X.M."/>
            <person name="Yuan T.T."/>
            <person name="Jiang B.G."/>
            <person name="Yang W.F."/>
            <person name="Lam T.T."/>
            <person name="Chang Q.C."/>
            <person name="Ding S.J."/>
            <person name="Wang X.J."/>
            <person name="Zhu J.G."/>
            <person name="Ruan X.D."/>
            <person name="Zhao L."/>
            <person name="Wei J.T."/>
            <person name="Ye R.Z."/>
            <person name="Que T.C."/>
            <person name="Du C.H."/>
            <person name="Zhou Y.H."/>
            <person name="Cheng J.X."/>
            <person name="Dai P.F."/>
            <person name="Guo W.B."/>
            <person name="Han X.H."/>
            <person name="Huang E.J."/>
            <person name="Li L.F."/>
            <person name="Wei W."/>
            <person name="Gao Y.C."/>
            <person name="Liu J.Z."/>
            <person name="Shao H.Z."/>
            <person name="Wang X."/>
            <person name="Wang C.C."/>
            <person name="Yang T.C."/>
            <person name="Huo Q.B."/>
            <person name="Li W."/>
            <person name="Chen H.Y."/>
            <person name="Chen S.E."/>
            <person name="Zhou L.G."/>
            <person name="Ni X.B."/>
            <person name="Tian J.H."/>
            <person name="Sheng Y."/>
            <person name="Liu T."/>
            <person name="Pan Y.S."/>
            <person name="Xia L.Y."/>
            <person name="Li J."/>
            <person name="Zhao F."/>
            <person name="Cao W.C."/>
        </authorList>
    </citation>
    <scope>NUCLEOTIDE SEQUENCE [LARGE SCALE GENOMIC DNA]</scope>
    <source>
        <strain evidence="2">HaeL-2018</strain>
    </source>
</reference>
<keyword evidence="1" id="KW-0812">Transmembrane</keyword>
<feature type="transmembrane region" description="Helical" evidence="1">
    <location>
        <begin position="91"/>
        <end position="115"/>
    </location>
</feature>
<feature type="transmembrane region" description="Helical" evidence="1">
    <location>
        <begin position="250"/>
        <end position="275"/>
    </location>
</feature>
<proteinExistence type="predicted"/>
<organism evidence="2 3">
    <name type="scientific">Haemaphysalis longicornis</name>
    <name type="common">Bush tick</name>
    <dbReference type="NCBI Taxonomy" id="44386"/>
    <lineage>
        <taxon>Eukaryota</taxon>
        <taxon>Metazoa</taxon>
        <taxon>Ecdysozoa</taxon>
        <taxon>Arthropoda</taxon>
        <taxon>Chelicerata</taxon>
        <taxon>Arachnida</taxon>
        <taxon>Acari</taxon>
        <taxon>Parasitiformes</taxon>
        <taxon>Ixodida</taxon>
        <taxon>Ixodoidea</taxon>
        <taxon>Ixodidae</taxon>
        <taxon>Haemaphysalinae</taxon>
        <taxon>Haemaphysalis</taxon>
    </lineage>
</organism>